<dbReference type="Pfam" id="PF25021">
    <property type="entry name" value="TEN_NHL"/>
    <property type="match status" value="1"/>
</dbReference>
<feature type="domain" description="Teneurin NHL" evidence="1">
    <location>
        <begin position="256"/>
        <end position="384"/>
    </location>
</feature>
<gene>
    <name evidence="2" type="ORF">BC349_05350</name>
</gene>
<evidence type="ECO:0000313" key="2">
    <source>
        <dbReference type="EMBL" id="MBC6490379.1"/>
    </source>
</evidence>
<organism evidence="2 3">
    <name type="scientific">Flavihumibacter stibioxidans</name>
    <dbReference type="NCBI Taxonomy" id="1834163"/>
    <lineage>
        <taxon>Bacteria</taxon>
        <taxon>Pseudomonadati</taxon>
        <taxon>Bacteroidota</taxon>
        <taxon>Chitinophagia</taxon>
        <taxon>Chitinophagales</taxon>
        <taxon>Chitinophagaceae</taxon>
        <taxon>Flavihumibacter</taxon>
    </lineage>
</organism>
<dbReference type="InterPro" id="IPR011042">
    <property type="entry name" value="6-blade_b-propeller_TolB-like"/>
</dbReference>
<name>A0ABR7M6C3_9BACT</name>
<proteinExistence type="predicted"/>
<evidence type="ECO:0000313" key="3">
    <source>
        <dbReference type="Proteomes" id="UP000765802"/>
    </source>
</evidence>
<dbReference type="SUPFAM" id="SSF101898">
    <property type="entry name" value="NHL repeat"/>
    <property type="match status" value="1"/>
</dbReference>
<dbReference type="EMBL" id="MBUA01000001">
    <property type="protein sequence ID" value="MBC6490379.1"/>
    <property type="molecule type" value="Genomic_DNA"/>
</dbReference>
<protein>
    <recommendedName>
        <fullName evidence="1">Teneurin NHL domain-containing protein</fullName>
    </recommendedName>
</protein>
<dbReference type="Gene3D" id="2.40.10.500">
    <property type="match status" value="1"/>
</dbReference>
<dbReference type="Proteomes" id="UP000765802">
    <property type="component" value="Unassembled WGS sequence"/>
</dbReference>
<sequence>MRGSYPLKRGWYFNFPKIYWRPPFYGIACMQQIMEVCQYKKPRMKKIALVFFSITLSLHCSFAQTKPIELPWNPRAIAIDSKDNLYIEFERMLMKITPDGVSSYVSENIASGFRGAVSPDCEIMVADSEDNIYMTKPYMNSIWKLTPEGKFTIHAAEERYSNAWAEPAKKPIELGQIEFMAIDNKNNIYFSASLNGEERINQLATSSFHKLTPEGELITFNDKNGDKIKLNQVDGIGVDSVGNLYVSNVKERCIKKITAEGEVVVVAGQCGKRDFCPVYSQGDVSKAELVQPGPIVFNKKGELFFADHRMNRIIKVANNKVTTIAGASQIQPCGSNMGGRSREGYKDGNALDALFDFPSRVRIAIDSKDNIYILDGGNYAIRKLTPSGIVSTIAKTKK</sequence>
<dbReference type="PANTHER" id="PTHR13833">
    <property type="match status" value="1"/>
</dbReference>
<accession>A0ABR7M6C3</accession>
<evidence type="ECO:0000259" key="1">
    <source>
        <dbReference type="Pfam" id="PF25021"/>
    </source>
</evidence>
<dbReference type="InterPro" id="IPR056822">
    <property type="entry name" value="TEN_NHL"/>
</dbReference>
<dbReference type="PANTHER" id="PTHR13833:SF71">
    <property type="entry name" value="NHL DOMAIN-CONTAINING PROTEIN"/>
    <property type="match status" value="1"/>
</dbReference>
<comment type="caution">
    <text evidence="2">The sequence shown here is derived from an EMBL/GenBank/DDBJ whole genome shotgun (WGS) entry which is preliminary data.</text>
</comment>
<dbReference type="Gene3D" id="2.120.10.30">
    <property type="entry name" value="TolB, C-terminal domain"/>
    <property type="match status" value="3"/>
</dbReference>
<keyword evidence="3" id="KW-1185">Reference proteome</keyword>
<reference evidence="2 3" key="1">
    <citation type="submission" date="2016-07" db="EMBL/GenBank/DDBJ databases">
        <title>Genome analysis of Flavihumibacter stibioxidans YS-17.</title>
        <authorList>
            <person name="Shi K."/>
            <person name="Han Y."/>
            <person name="Wang G."/>
        </authorList>
    </citation>
    <scope>NUCLEOTIDE SEQUENCE [LARGE SCALE GENOMIC DNA]</scope>
    <source>
        <strain evidence="2 3">YS-17</strain>
    </source>
</reference>